<organism evidence="1">
    <name type="scientific">Lactococcus garvieae</name>
    <dbReference type="NCBI Taxonomy" id="1363"/>
    <lineage>
        <taxon>Bacteria</taxon>
        <taxon>Bacillati</taxon>
        <taxon>Bacillota</taxon>
        <taxon>Bacilli</taxon>
        <taxon>Lactobacillales</taxon>
        <taxon>Streptococcaceae</taxon>
        <taxon>Lactococcus</taxon>
    </lineage>
</organism>
<name>H2AM34_9LACT</name>
<dbReference type="RefSeq" id="WP_014386585.1">
    <property type="nucleotide sequence ID" value="NC_016981.1"/>
</dbReference>
<dbReference type="InterPro" id="IPR015046">
    <property type="entry name" value="LciA_Immunity-like"/>
</dbReference>
<dbReference type="AlphaFoldDB" id="H2AM34"/>
<evidence type="ECO:0000313" key="1">
    <source>
        <dbReference type="EMBL" id="CCF55366.1"/>
    </source>
</evidence>
<proteinExistence type="predicted"/>
<sequence>MNKLKNNQEIILGKIYNLIQDPSISESERTFLVKSKNEIEKGGLFESHMVTLRNRLLPLVVSKKISPEVLDFYKLIRADRKIGIGAGDSLFFGANED</sequence>
<protein>
    <submittedName>
        <fullName evidence="1">Uncharacterized protein</fullName>
    </submittedName>
</protein>
<reference evidence="1" key="1">
    <citation type="journal article" date="2012" name="PLoS ONE">
        <title>Characterization of plasmids in a human clinical strain of Lactococcus garvieae.</title>
        <authorList>
            <person name="Aguado-Urda M."/>
            <person name="Gibello A."/>
            <person name="Blanco M.M."/>
            <person name="Lopez-Campos G.H."/>
            <person name="Cutuli M.T."/>
            <person name="Fernandez-Garayzabal J.F."/>
        </authorList>
    </citation>
    <scope>NUCLEOTIDE SEQUENCE [LARGE SCALE GENOMIC DNA]</scope>
    <source>
        <strain evidence="1">21881</strain>
        <plasmid evidence="1">pGL2</plasmid>
    </source>
</reference>
<dbReference type="CDD" id="cd21059">
    <property type="entry name" value="LciA-like"/>
    <property type="match status" value="1"/>
</dbReference>
<geneLocation type="plasmid" evidence="1">
    <name>pGL2</name>
</geneLocation>
<keyword evidence="1" id="KW-0614">Plasmid</keyword>
<dbReference type="EMBL" id="HE650696">
    <property type="protein sequence ID" value="CCF55366.1"/>
    <property type="molecule type" value="Genomic_DNA"/>
</dbReference>
<dbReference type="Pfam" id="PF08951">
    <property type="entry name" value="EntA_Immun"/>
    <property type="match status" value="1"/>
</dbReference>
<dbReference type="GO" id="GO:0030153">
    <property type="term" value="P:bacteriocin immunity"/>
    <property type="evidence" value="ECO:0007669"/>
    <property type="project" value="InterPro"/>
</dbReference>
<accession>H2AM34</accession>